<dbReference type="EMBL" id="HBEK01004223">
    <property type="protein sequence ID" value="CAD8392344.1"/>
    <property type="molecule type" value="Transcribed_RNA"/>
</dbReference>
<evidence type="ECO:0000313" key="2">
    <source>
        <dbReference type="EMBL" id="CAD8392345.1"/>
    </source>
</evidence>
<reference evidence="1" key="1">
    <citation type="submission" date="2021-01" db="EMBL/GenBank/DDBJ databases">
        <authorList>
            <person name="Corre E."/>
            <person name="Pelletier E."/>
            <person name="Niang G."/>
            <person name="Scheremetjew M."/>
            <person name="Finn R."/>
            <person name="Kale V."/>
            <person name="Holt S."/>
            <person name="Cochrane G."/>
            <person name="Meng A."/>
            <person name="Brown T."/>
            <person name="Cohen L."/>
        </authorList>
    </citation>
    <scope>NUCLEOTIDE SEQUENCE</scope>
    <source>
        <strain evidence="1">UTEX LB 2760</strain>
    </source>
</reference>
<gene>
    <name evidence="1" type="ORF">RMAR0315_LOCUS2319</name>
    <name evidence="2" type="ORF">RMAR0315_LOCUS2320</name>
</gene>
<protein>
    <submittedName>
        <fullName evidence="1">Uncharacterized protein</fullName>
    </submittedName>
</protein>
<proteinExistence type="predicted"/>
<evidence type="ECO:0000313" key="1">
    <source>
        <dbReference type="EMBL" id="CAD8392344.1"/>
    </source>
</evidence>
<dbReference type="AlphaFoldDB" id="A0A6T6LKV1"/>
<organism evidence="1">
    <name type="scientific">Rhodosorus marinus</name>
    <dbReference type="NCBI Taxonomy" id="101924"/>
    <lineage>
        <taxon>Eukaryota</taxon>
        <taxon>Rhodophyta</taxon>
        <taxon>Stylonematophyceae</taxon>
        <taxon>Stylonematales</taxon>
        <taxon>Stylonemataceae</taxon>
        <taxon>Rhodosorus</taxon>
    </lineage>
</organism>
<accession>A0A6T6LKV1</accession>
<name>A0A6T6LKV1_9RHOD</name>
<dbReference type="EMBL" id="HBEK01004224">
    <property type="protein sequence ID" value="CAD8392345.1"/>
    <property type="molecule type" value="Transcribed_RNA"/>
</dbReference>
<sequence>MGLNSVGQKYTVTNFSAGVWGVDQDLEDVYDNYRFYQISKKTQQGGLEWHICPKKMYPMPSCTSITDMLYTVIIDVERKSDGASAEFVTSPDDCPLIDGFSGIFGCPVKVQWN</sequence>